<dbReference type="EMBL" id="LN736365">
    <property type="protein sequence ID" value="CEP62677.1"/>
    <property type="molecule type" value="Genomic_DNA"/>
</dbReference>
<dbReference type="AlphaFoldDB" id="A0A0C7NAZ2"/>
<keyword evidence="2" id="KW-1185">Reference proteome</keyword>
<dbReference type="PANTHER" id="PTHR10285">
    <property type="entry name" value="URIDINE KINASE"/>
    <property type="match status" value="1"/>
</dbReference>
<evidence type="ECO:0000313" key="1">
    <source>
        <dbReference type="EMBL" id="CEP62677.1"/>
    </source>
</evidence>
<sequence length="299" mass="33700">MSTRATVAQVATQFVLERYQDHFNDPRTTLNGIRQPLVVYISGPQGSGKTFSSEGVKQILGKTRPDLESIVVSIDDFYLTHKDQQTLSQHYPDNAMLQGRGLPGTHDMQLLQQFMSRLCENTGSTQIPAYDKSQYAGEGDRVESSKEVQLPVDIVIVEGWFLGFESVSRESLTCMWNEASTQRGNVLGVHPLNNYTEINASLKSYADLLWEDTKQFSVGVIIAADVENVYAWRQEQENDLIAKTGHGMSEEQVRSFVLRYMPCYELYYRTLKTKGNLGNAGTLVVNIDKQRSVVNVNQR</sequence>
<dbReference type="GeneID" id="34686147"/>
<dbReference type="SUPFAM" id="SSF52540">
    <property type="entry name" value="P-loop containing nucleoside triphosphate hydrolases"/>
    <property type="match status" value="1"/>
</dbReference>
<dbReference type="Gene3D" id="3.40.50.300">
    <property type="entry name" value="P-loop containing nucleotide triphosphate hydrolases"/>
    <property type="match status" value="1"/>
</dbReference>
<evidence type="ECO:0000313" key="2">
    <source>
        <dbReference type="Proteomes" id="UP000054304"/>
    </source>
</evidence>
<dbReference type="InterPro" id="IPR027417">
    <property type="entry name" value="P-loop_NTPase"/>
</dbReference>
<gene>
    <name evidence="1" type="ORF">LALA0_S06e01134g</name>
</gene>
<dbReference type="Proteomes" id="UP000054304">
    <property type="component" value="Unassembled WGS sequence"/>
</dbReference>
<name>A0A0C7NAZ2_9SACH</name>
<reference evidence="1 2" key="1">
    <citation type="submission" date="2014-12" db="EMBL/GenBank/DDBJ databases">
        <authorList>
            <person name="Neuveglise Cecile"/>
        </authorList>
    </citation>
    <scope>NUCLEOTIDE SEQUENCE [LARGE SCALE GENOMIC DNA]</scope>
    <source>
        <strain evidence="1 2">CBS 12615</strain>
    </source>
</reference>
<dbReference type="RefSeq" id="XP_022628901.1">
    <property type="nucleotide sequence ID" value="XM_022771727.1"/>
</dbReference>
<proteinExistence type="predicted"/>
<accession>A0A0C7NAZ2</accession>
<dbReference type="OrthoDB" id="347435at2759"/>
<organism evidence="1 2">
    <name type="scientific">Lachancea lanzarotensis</name>
    <dbReference type="NCBI Taxonomy" id="1245769"/>
    <lineage>
        <taxon>Eukaryota</taxon>
        <taxon>Fungi</taxon>
        <taxon>Dikarya</taxon>
        <taxon>Ascomycota</taxon>
        <taxon>Saccharomycotina</taxon>
        <taxon>Saccharomycetes</taxon>
        <taxon>Saccharomycetales</taxon>
        <taxon>Saccharomycetaceae</taxon>
        <taxon>Lachancea</taxon>
    </lineage>
</organism>
<dbReference type="STRING" id="1245769.A0A0C7NAZ2"/>
<protein>
    <submittedName>
        <fullName evidence="1">LALA0S06e01134g1_1</fullName>
    </submittedName>
</protein>
<dbReference type="HOGENOM" id="CLU_056986_1_0_1"/>
<dbReference type="GO" id="GO:0005524">
    <property type="term" value="F:ATP binding"/>
    <property type="evidence" value="ECO:0007669"/>
    <property type="project" value="EnsemblFungi"/>
</dbReference>